<dbReference type="InterPro" id="IPR006336">
    <property type="entry name" value="GCS2"/>
</dbReference>
<dbReference type="HOGENOM" id="CLU_026610_1_0_5"/>
<dbReference type="InterPro" id="IPR014746">
    <property type="entry name" value="Gln_synth/guanido_kin_cat_dom"/>
</dbReference>
<sequence>MLSWATGGEFELGIYATLPFRSCPAIRLLPCEVPSHLSRNEPGYSGMSTREQAAESARIESRDDLVRWIAAGEKPKSEWRIGTEHEKFVFRTVSLAPVPYGGPDGIRALMDELIARYRWVAIKEDDKVIALKRPDGEKGGTISLEPGGQFELSGAPLDNVHETDAETDEHLREVLDVGEDLAIGFLGVGFSPKWRLDEIPQMPKKRYKVMTRYMPSVGSRGLDMMYRTATVQVNLDFGSEADMVKKLRVSLALQPIATALFAASPFMEGRPNGFQSLRSEIWRDTDRQRTGMLPFAFEDGMGYERYVEYALDVPMYFVYRNGNYIDVAGSSFRDFMAGRLRGFEGEFPTIDDWADHLTTLFPEVRLKRFLEMRGADGGRWGTITALPAFWAGILYDGAALDQAWQMVRDWTAEERGKLRTDVPKLALATPFRSTSVRDLARQALHISRLGLKNRRRVNAMSEDETIYLAPLERIAGEGRTVSDDLLQRYAGPWRQNIDHIFEEFAF</sequence>
<reference evidence="11 12" key="1">
    <citation type="journal article" date="2013" name="Genome Announc.">
        <title>Genome sequences for three denitrifying bacterial strains isolated from a uranium- and nitrate-contaminated subsurface environment.</title>
        <authorList>
            <person name="Venkatramanan R."/>
            <person name="Prakash O."/>
            <person name="Woyke T."/>
            <person name="Chain P."/>
            <person name="Goodwin L.A."/>
            <person name="Watson D."/>
            <person name="Brooks S."/>
            <person name="Kostka J.E."/>
            <person name="Green S.J."/>
        </authorList>
    </citation>
    <scope>NUCLEOTIDE SEQUENCE [LARGE SCALE GENOMIC DNA]</scope>
    <source>
        <strain evidence="11 12">1NES1</strain>
    </source>
</reference>
<comment type="catalytic activity">
    <reaction evidence="10">
        <text>L-cysteine + L-glutamate + ATP = gamma-L-glutamyl-L-cysteine + ADP + phosphate + H(+)</text>
        <dbReference type="Rhea" id="RHEA:13285"/>
        <dbReference type="ChEBI" id="CHEBI:15378"/>
        <dbReference type="ChEBI" id="CHEBI:29985"/>
        <dbReference type="ChEBI" id="CHEBI:30616"/>
        <dbReference type="ChEBI" id="CHEBI:35235"/>
        <dbReference type="ChEBI" id="CHEBI:43474"/>
        <dbReference type="ChEBI" id="CHEBI:58173"/>
        <dbReference type="ChEBI" id="CHEBI:456216"/>
        <dbReference type="EC" id="6.3.2.2"/>
    </reaction>
</comment>
<comment type="similarity">
    <text evidence="2">Belongs to the carboxylate-amine ligase family. Glutamate--cysteine ligase type 2 subfamily.</text>
</comment>
<evidence type="ECO:0000313" key="12">
    <source>
        <dbReference type="Proteomes" id="UP000005952"/>
    </source>
</evidence>
<dbReference type="EMBL" id="CP005587">
    <property type="protein sequence ID" value="AGK58972.1"/>
    <property type="molecule type" value="Genomic_DNA"/>
</dbReference>
<evidence type="ECO:0000256" key="6">
    <source>
        <dbReference type="ARBA" id="ARBA00022741"/>
    </source>
</evidence>
<keyword evidence="7 10" id="KW-0067">ATP-binding</keyword>
<dbReference type="eggNOG" id="COG3572">
    <property type="taxonomic scope" value="Bacteria"/>
</dbReference>
<evidence type="ECO:0000256" key="2">
    <source>
        <dbReference type="ARBA" id="ARBA00010253"/>
    </source>
</evidence>
<dbReference type="Pfam" id="PF04107">
    <property type="entry name" value="GCS2"/>
    <property type="match status" value="1"/>
</dbReference>
<dbReference type="PANTHER" id="PTHR34378">
    <property type="entry name" value="GLUTAMATE--CYSTEINE LIGASE, CHLOROPLASTIC"/>
    <property type="match status" value="1"/>
</dbReference>
<comment type="similarity">
    <text evidence="10">Belongs to the glutamate--cysteine ligase type 2 family. EgtA subfamily.</text>
</comment>
<evidence type="ECO:0000256" key="3">
    <source>
        <dbReference type="ARBA" id="ARBA00011153"/>
    </source>
</evidence>
<keyword evidence="8" id="KW-0809">Transit peptide</keyword>
<evidence type="ECO:0000256" key="10">
    <source>
        <dbReference type="PIRNR" id="PIRNR017901"/>
    </source>
</evidence>
<comment type="subunit">
    <text evidence="3">Homodimer or monomer when oxidized or reduced, respectively.</text>
</comment>
<name>N0B9R8_9HYPH</name>
<evidence type="ECO:0000256" key="9">
    <source>
        <dbReference type="ARBA" id="ARBA00023157"/>
    </source>
</evidence>
<evidence type="ECO:0000313" key="11">
    <source>
        <dbReference type="EMBL" id="AGK58972.1"/>
    </source>
</evidence>
<evidence type="ECO:0000256" key="4">
    <source>
        <dbReference type="ARBA" id="ARBA00022598"/>
    </source>
</evidence>
<keyword evidence="6 10" id="KW-0547">Nucleotide-binding</keyword>
<dbReference type="Gene3D" id="3.30.590.20">
    <property type="match status" value="1"/>
</dbReference>
<protein>
    <recommendedName>
        <fullName evidence="10">Glutamate--cysteine ligase</fullName>
        <ecNumber evidence="10">6.3.2.2</ecNumber>
    </recommendedName>
</protein>
<comment type="pathway">
    <text evidence="1">Sulfur metabolism; glutathione biosynthesis; glutathione from L-cysteine and L-glutamate: step 1/2.</text>
</comment>
<dbReference type="InterPro" id="IPR035434">
    <property type="entry name" value="GCL_bact_plant"/>
</dbReference>
<dbReference type="GO" id="GO:0004357">
    <property type="term" value="F:glutamate-cysteine ligase activity"/>
    <property type="evidence" value="ECO:0007669"/>
    <property type="project" value="UniProtKB-UniRule"/>
</dbReference>
<evidence type="ECO:0000256" key="1">
    <source>
        <dbReference type="ARBA" id="ARBA00005006"/>
    </source>
</evidence>
<organism evidence="11 12">
    <name type="scientific">Hyphomicrobium denitrificans 1NES1</name>
    <dbReference type="NCBI Taxonomy" id="670307"/>
    <lineage>
        <taxon>Bacteria</taxon>
        <taxon>Pseudomonadati</taxon>
        <taxon>Pseudomonadota</taxon>
        <taxon>Alphaproteobacteria</taxon>
        <taxon>Hyphomicrobiales</taxon>
        <taxon>Hyphomicrobiaceae</taxon>
        <taxon>Hyphomicrobium</taxon>
    </lineage>
</organism>
<dbReference type="GO" id="GO:0005524">
    <property type="term" value="F:ATP binding"/>
    <property type="evidence" value="ECO:0007669"/>
    <property type="project" value="UniProtKB-UniRule"/>
</dbReference>
<keyword evidence="5" id="KW-0317">Glutathione biosynthesis</keyword>
<accession>N0B9R8</accession>
<evidence type="ECO:0000256" key="5">
    <source>
        <dbReference type="ARBA" id="ARBA00022684"/>
    </source>
</evidence>
<proteinExistence type="inferred from homology"/>
<keyword evidence="12" id="KW-1185">Reference proteome</keyword>
<gene>
    <name evidence="11" type="ORF">HYPDE_36503</name>
</gene>
<dbReference type="STRING" id="670307.HYPDE_36503"/>
<dbReference type="GO" id="GO:0006750">
    <property type="term" value="P:glutathione biosynthetic process"/>
    <property type="evidence" value="ECO:0007669"/>
    <property type="project" value="UniProtKB-UniRule"/>
</dbReference>
<keyword evidence="4 10" id="KW-0436">Ligase</keyword>
<dbReference type="KEGG" id="hdt:HYPDE_36503"/>
<dbReference type="InterPro" id="IPR011556">
    <property type="entry name" value="Glut_cys_lig_pln_type"/>
</dbReference>
<dbReference type="NCBIfam" id="TIGR01436">
    <property type="entry name" value="glu_cys_lig_pln"/>
    <property type="match status" value="1"/>
</dbReference>
<dbReference type="PANTHER" id="PTHR34378:SF1">
    <property type="entry name" value="GLUTAMATE--CYSTEINE LIGASE, CHLOROPLASTIC"/>
    <property type="match status" value="1"/>
</dbReference>
<evidence type="ECO:0000256" key="8">
    <source>
        <dbReference type="ARBA" id="ARBA00022946"/>
    </source>
</evidence>
<dbReference type="SUPFAM" id="SSF55931">
    <property type="entry name" value="Glutamine synthetase/guanido kinase"/>
    <property type="match status" value="1"/>
</dbReference>
<keyword evidence="9" id="KW-1015">Disulfide bond</keyword>
<dbReference type="EC" id="6.3.2.2" evidence="10"/>
<dbReference type="Proteomes" id="UP000005952">
    <property type="component" value="Chromosome"/>
</dbReference>
<dbReference type="AlphaFoldDB" id="N0B9R8"/>
<evidence type="ECO:0000256" key="7">
    <source>
        <dbReference type="ARBA" id="ARBA00022840"/>
    </source>
</evidence>
<dbReference type="PIRSF" id="PIRSF017901">
    <property type="entry name" value="GCL"/>
    <property type="match status" value="1"/>
</dbReference>
<comment type="function">
    <text evidence="10">Catalyzes the synthesis of gamma-glutamylcysteine (gamma-GC).</text>
</comment>